<protein>
    <submittedName>
        <fullName evidence="1">LAME_0E05688g1_1</fullName>
    </submittedName>
</protein>
<accession>A0A1G4JHJ8</accession>
<name>A0A1G4JHJ8_9SACH</name>
<evidence type="ECO:0000313" key="2">
    <source>
        <dbReference type="Proteomes" id="UP000191144"/>
    </source>
</evidence>
<reference evidence="2" key="1">
    <citation type="submission" date="2016-03" db="EMBL/GenBank/DDBJ databases">
        <authorList>
            <person name="Devillers Hugo."/>
        </authorList>
    </citation>
    <scope>NUCLEOTIDE SEQUENCE [LARGE SCALE GENOMIC DNA]</scope>
</reference>
<sequence length="240" mass="27267">MSRRQNWGCWVATQSISEQLVESFLDGLETRGSRPFCEKSEPCGLKCWQISVESKLIGEIRIYTRTSEYSDDGDENNVFEASFFCDDERLGTVLRDWIAQHSETFVEKVGFQNQSMMAIADCVLQQSLKEVRVSYEPQTEQNHLKKLEFDLAERDVRALVNSPENTNRALSDFVLPYLHAQTGIRCDTLPISEIRIRDRIVVTPRSLTTLDGDGSILATVIGTLLELFNAQYQQCTISAP</sequence>
<organism evidence="1 2">
    <name type="scientific">Lachancea meyersii CBS 8951</name>
    <dbReference type="NCBI Taxonomy" id="1266667"/>
    <lineage>
        <taxon>Eukaryota</taxon>
        <taxon>Fungi</taxon>
        <taxon>Dikarya</taxon>
        <taxon>Ascomycota</taxon>
        <taxon>Saccharomycotina</taxon>
        <taxon>Saccharomycetes</taxon>
        <taxon>Saccharomycetales</taxon>
        <taxon>Saccharomycetaceae</taxon>
        <taxon>Lachancea</taxon>
    </lineage>
</organism>
<gene>
    <name evidence="1" type="ORF">LAME_0E05688G</name>
</gene>
<dbReference type="Proteomes" id="UP000191144">
    <property type="component" value="Chromosome E"/>
</dbReference>
<dbReference type="EMBL" id="LT598481">
    <property type="protein sequence ID" value="SCU89821.1"/>
    <property type="molecule type" value="Genomic_DNA"/>
</dbReference>
<evidence type="ECO:0000313" key="1">
    <source>
        <dbReference type="EMBL" id="SCU89821.1"/>
    </source>
</evidence>
<proteinExistence type="predicted"/>
<dbReference type="OrthoDB" id="4035536at2759"/>
<keyword evidence="2" id="KW-1185">Reference proteome</keyword>
<dbReference type="AlphaFoldDB" id="A0A1G4JHJ8"/>